<feature type="compositionally biased region" description="Basic and acidic residues" evidence="2">
    <location>
        <begin position="252"/>
        <end position="262"/>
    </location>
</feature>
<evidence type="ECO:0000256" key="2">
    <source>
        <dbReference type="SAM" id="MobiDB-lite"/>
    </source>
</evidence>
<evidence type="ECO:0000313" key="4">
    <source>
        <dbReference type="Proteomes" id="UP001295444"/>
    </source>
</evidence>
<feature type="region of interest" description="Disordered" evidence="2">
    <location>
        <begin position="189"/>
        <end position="262"/>
    </location>
</feature>
<evidence type="ECO:0000313" key="3">
    <source>
        <dbReference type="EMBL" id="CAH2300550.1"/>
    </source>
</evidence>
<name>A0AAD1SIM8_PELCU</name>
<gene>
    <name evidence="3" type="ORF">PECUL_23A004367</name>
</gene>
<keyword evidence="4" id="KW-1185">Reference proteome</keyword>
<dbReference type="AlphaFoldDB" id="A0AAD1SIM8"/>
<accession>A0AAD1SIM8</accession>
<proteinExistence type="predicted"/>
<dbReference type="EMBL" id="OW240917">
    <property type="protein sequence ID" value="CAH2300550.1"/>
    <property type="molecule type" value="Genomic_DNA"/>
</dbReference>
<dbReference type="Proteomes" id="UP001295444">
    <property type="component" value="Chromosome 06"/>
</dbReference>
<organism evidence="3 4">
    <name type="scientific">Pelobates cultripes</name>
    <name type="common">Western spadefoot toad</name>
    <dbReference type="NCBI Taxonomy" id="61616"/>
    <lineage>
        <taxon>Eukaryota</taxon>
        <taxon>Metazoa</taxon>
        <taxon>Chordata</taxon>
        <taxon>Craniata</taxon>
        <taxon>Vertebrata</taxon>
        <taxon>Euteleostomi</taxon>
        <taxon>Amphibia</taxon>
        <taxon>Batrachia</taxon>
        <taxon>Anura</taxon>
        <taxon>Pelobatoidea</taxon>
        <taxon>Pelobatidae</taxon>
        <taxon>Pelobates</taxon>
    </lineage>
</organism>
<protein>
    <submittedName>
        <fullName evidence="3">Uncharacterized protein</fullName>
    </submittedName>
</protein>
<sequence length="262" mass="30877">MSFAEIGSLCEKRAEVKIYSQAEVDALLAWFSNSSNFSQSNSMVLYKRFEYLQRKEINYQLHVETLVEYLRVKRIPRGRRLGIKPSFWQYKPKFEENWQRILNKCSLDLIALTIEGLEEDLTKLKQEISITKSRILSTENHKSFTKHSEEIDSILSKHKTDTLNRKLSEFKRDTIDYFDNKVYNWQFHRQRSNAPEGERPFGRNSPANSDSEQSSTGSANTSNFLEQRRPRGGVIRPGESRDDAVNHPPRGYPERERRPWRR</sequence>
<feature type="compositionally biased region" description="Polar residues" evidence="2">
    <location>
        <begin position="205"/>
        <end position="225"/>
    </location>
</feature>
<feature type="coiled-coil region" evidence="1">
    <location>
        <begin position="107"/>
        <end position="134"/>
    </location>
</feature>
<keyword evidence="1" id="KW-0175">Coiled coil</keyword>
<evidence type="ECO:0000256" key="1">
    <source>
        <dbReference type="SAM" id="Coils"/>
    </source>
</evidence>
<reference evidence="3" key="1">
    <citation type="submission" date="2022-03" db="EMBL/GenBank/DDBJ databases">
        <authorList>
            <person name="Alioto T."/>
            <person name="Alioto T."/>
            <person name="Gomez Garrido J."/>
        </authorList>
    </citation>
    <scope>NUCLEOTIDE SEQUENCE</scope>
</reference>